<proteinExistence type="predicted"/>
<evidence type="ECO:0000313" key="2">
    <source>
        <dbReference type="Proteomes" id="UP000588098"/>
    </source>
</evidence>
<dbReference type="EMBL" id="JACHJL010000003">
    <property type="protein sequence ID" value="MBB5934683.1"/>
    <property type="molecule type" value="Genomic_DNA"/>
</dbReference>
<dbReference type="RefSeq" id="WP_184570368.1">
    <property type="nucleotide sequence ID" value="NZ_JACHJL010000003.1"/>
</dbReference>
<comment type="caution">
    <text evidence="1">The sequence shown here is derived from an EMBL/GenBank/DDBJ whole genome shotgun (WGS) entry which is preliminary data.</text>
</comment>
<accession>A0A7W9UXA3</accession>
<protein>
    <recommendedName>
        <fullName evidence="3">PE-PGRS family protein</fullName>
    </recommendedName>
</protein>
<organism evidence="1 2">
    <name type="scientific">Streptomyces zagrosensis</name>
    <dbReference type="NCBI Taxonomy" id="1042984"/>
    <lineage>
        <taxon>Bacteria</taxon>
        <taxon>Bacillati</taxon>
        <taxon>Actinomycetota</taxon>
        <taxon>Actinomycetes</taxon>
        <taxon>Kitasatosporales</taxon>
        <taxon>Streptomycetaceae</taxon>
        <taxon>Streptomyces</taxon>
    </lineage>
</organism>
<name>A0A7W9UXA3_9ACTN</name>
<sequence length="486" mass="51132">MRNVNPGDLEQLAKLIDGTGGLADQLKEAFTRAATLNVTGELAALKPLNNWVTDTAPDLRKRAAFARLEDGDPEAGVLAAGFTPEDLKNYEGPIAPGTLLLASSVAKSDDPKADEFQRQPEESLTDWVARLEAHVMSKIPGLMPHEETLASLIRLGGDVATFTTVAGVVSFQGTSFVQTVGGNSFKQGWGATVKTSLAEMLKNRNSSKLVTAGQKLEQWSPKIRSLAAPGSWLPGQLGAWAATRSARYQQLSSIPLTGGLRGDLWGTGFDSLRSRGFMNATWRGMSVNRGINFLVGSDELAKIYGGVTHSGQPVVRAGQANLLHVFTKAKNAEHFAQALRLSPGTSSPWRVGLSTAGKTAGFLRGAGVVGGAVSTVYSLANVASQDPRKKFDSRKEGAGYIADVAEVGFNGSLTAAMVAPNPVTIGLALGTGLVYGGAKVVEHWDDIKGGASTAASWTGNKAKEFGSGAVNKAKSVGKKLNPKKWF</sequence>
<keyword evidence="2" id="KW-1185">Reference proteome</keyword>
<evidence type="ECO:0000313" key="1">
    <source>
        <dbReference type="EMBL" id="MBB5934683.1"/>
    </source>
</evidence>
<gene>
    <name evidence="1" type="ORF">FHS42_001730</name>
</gene>
<reference evidence="1 2" key="1">
    <citation type="submission" date="2020-08" db="EMBL/GenBank/DDBJ databases">
        <title>Genomic Encyclopedia of Type Strains, Phase III (KMG-III): the genomes of soil and plant-associated and newly described type strains.</title>
        <authorList>
            <person name="Whitman W."/>
        </authorList>
    </citation>
    <scope>NUCLEOTIDE SEQUENCE [LARGE SCALE GENOMIC DNA]</scope>
    <source>
        <strain evidence="1 2">CECT 8305</strain>
    </source>
</reference>
<dbReference type="AlphaFoldDB" id="A0A7W9UXA3"/>
<dbReference type="Proteomes" id="UP000588098">
    <property type="component" value="Unassembled WGS sequence"/>
</dbReference>
<evidence type="ECO:0008006" key="3">
    <source>
        <dbReference type="Google" id="ProtNLM"/>
    </source>
</evidence>